<evidence type="ECO:0000259" key="3">
    <source>
        <dbReference type="Pfam" id="PF10342"/>
    </source>
</evidence>
<dbReference type="PANTHER" id="PTHR35185:SF1">
    <property type="entry name" value="UPF0619 GPI-ANCHORED MEMBRANE PROTEIN C1322.10"/>
    <property type="match status" value="1"/>
</dbReference>
<dbReference type="InterPro" id="IPR052479">
    <property type="entry name" value="GPI-anchor_Adhesion_Reg"/>
</dbReference>
<proteinExistence type="predicted"/>
<dbReference type="STRING" id="1509407.A0A0L1J3I7"/>
<protein>
    <submittedName>
        <fullName evidence="4">Conserved threonine rich protein</fullName>
    </submittedName>
</protein>
<evidence type="ECO:0000256" key="1">
    <source>
        <dbReference type="ARBA" id="ARBA00022729"/>
    </source>
</evidence>
<dbReference type="AlphaFoldDB" id="A0A0L1J3I7"/>
<reference evidence="4 5" key="1">
    <citation type="submission" date="2014-06" db="EMBL/GenBank/DDBJ databases">
        <title>The Genome of the Aflatoxigenic Filamentous Fungus Aspergillus nomius.</title>
        <authorList>
            <person name="Moore M.G."/>
            <person name="Shannon B.M."/>
            <person name="Brian M.M."/>
        </authorList>
    </citation>
    <scope>NUCLEOTIDE SEQUENCE [LARGE SCALE GENOMIC DNA]</scope>
    <source>
        <strain evidence="4 5">NRRL 13137</strain>
    </source>
</reference>
<dbReference type="PANTHER" id="PTHR35185">
    <property type="entry name" value="SERINE/THREONINE-RICH PROTEIN ADG2-RELATED"/>
    <property type="match status" value="1"/>
</dbReference>
<dbReference type="OrthoDB" id="5316007at2759"/>
<evidence type="ECO:0000313" key="4">
    <source>
        <dbReference type="EMBL" id="KNG86235.1"/>
    </source>
</evidence>
<comment type="caution">
    <text evidence="4">The sequence shown here is derived from an EMBL/GenBank/DDBJ whole genome shotgun (WGS) entry which is preliminary data.</text>
</comment>
<keyword evidence="1" id="KW-0732">Signal</keyword>
<dbReference type="InterPro" id="IPR018466">
    <property type="entry name" value="Kre9/Knh1-like_N"/>
</dbReference>
<name>A0A0L1J3I7_ASPN3</name>
<organism evidence="4 5">
    <name type="scientific">Aspergillus nomiae NRRL (strain ATCC 15546 / NRRL 13137 / CBS 260.88 / M93)</name>
    <dbReference type="NCBI Taxonomy" id="1509407"/>
    <lineage>
        <taxon>Eukaryota</taxon>
        <taxon>Fungi</taxon>
        <taxon>Dikarya</taxon>
        <taxon>Ascomycota</taxon>
        <taxon>Pezizomycotina</taxon>
        <taxon>Eurotiomycetes</taxon>
        <taxon>Eurotiomycetidae</taxon>
        <taxon>Eurotiales</taxon>
        <taxon>Aspergillaceae</taxon>
        <taxon>Aspergillus</taxon>
        <taxon>Aspergillus subgen. Circumdati</taxon>
    </lineage>
</organism>
<dbReference type="EMBL" id="JNOM01000123">
    <property type="protein sequence ID" value="KNG86235.1"/>
    <property type="molecule type" value="Genomic_DNA"/>
</dbReference>
<feature type="non-terminal residue" evidence="4">
    <location>
        <position position="1"/>
    </location>
</feature>
<keyword evidence="5" id="KW-1185">Reference proteome</keyword>
<dbReference type="GeneID" id="26807408"/>
<dbReference type="Proteomes" id="UP000037505">
    <property type="component" value="Unassembled WGS sequence"/>
</dbReference>
<gene>
    <name evidence="4" type="ORF">ANOM_005604</name>
</gene>
<sequence>LIYITCLVIPFIFFYLLQPPNISTMRFFQIASIVAYAASSLAVTVTSPQNGDKVDFSKPYTIKWTTVPSDPEQINIVLKNQTSSEKDIAKDVKTSDGKYTIDKIWDIETGDGYQFNFVSNSKMNTGILAQSPIFNVTAVADPPKPCKQYFSTKITKTPSCTHTSTSTTIKTRTTSRPCIIHSTLSTSKPSPSSSRAPCSPSSSTVAPSNSVNKGDLYCHEIRLEHLRCSDRVDRRLCSTYDPRRRLTDAQSIRPGAVIADSENMNVYKLGIDAMR</sequence>
<dbReference type="Pfam" id="PF10342">
    <property type="entry name" value="Kre9_KNH"/>
    <property type="match status" value="1"/>
</dbReference>
<evidence type="ECO:0000256" key="2">
    <source>
        <dbReference type="SAM" id="MobiDB-lite"/>
    </source>
</evidence>
<dbReference type="RefSeq" id="XP_015407158.1">
    <property type="nucleotide sequence ID" value="XM_015550861.1"/>
</dbReference>
<evidence type="ECO:0000313" key="5">
    <source>
        <dbReference type="Proteomes" id="UP000037505"/>
    </source>
</evidence>
<feature type="domain" description="Yeast cell wall synthesis Kre9/Knh1-like N-terminal" evidence="3">
    <location>
        <begin position="47"/>
        <end position="136"/>
    </location>
</feature>
<feature type="region of interest" description="Disordered" evidence="2">
    <location>
        <begin position="182"/>
        <end position="209"/>
    </location>
</feature>
<accession>A0A0L1J3I7</accession>